<evidence type="ECO:0000256" key="1">
    <source>
        <dbReference type="SAM" id="MobiDB-lite"/>
    </source>
</evidence>
<dbReference type="GeneID" id="103587401"/>
<organism evidence="3 4">
    <name type="scientific">Galeopterus variegatus</name>
    <name type="common">Malayan flying lemur</name>
    <name type="synonym">Cynocephalus variegatus</name>
    <dbReference type="NCBI Taxonomy" id="482537"/>
    <lineage>
        <taxon>Eukaryota</taxon>
        <taxon>Metazoa</taxon>
        <taxon>Chordata</taxon>
        <taxon>Craniata</taxon>
        <taxon>Vertebrata</taxon>
        <taxon>Euteleostomi</taxon>
        <taxon>Mammalia</taxon>
        <taxon>Eutheria</taxon>
        <taxon>Euarchontoglires</taxon>
        <taxon>Dermoptera</taxon>
        <taxon>Cynocephalidae</taxon>
        <taxon>Galeopterus</taxon>
    </lineage>
</organism>
<feature type="compositionally biased region" description="Low complexity" evidence="1">
    <location>
        <begin position="390"/>
        <end position="408"/>
    </location>
</feature>
<name>A0ABM0QFD0_GALVR</name>
<keyword evidence="3" id="KW-1185">Reference proteome</keyword>
<protein>
    <submittedName>
        <fullName evidence="4">Uncharacterized protein LOC103587401</fullName>
    </submittedName>
</protein>
<dbReference type="PROSITE" id="PS50222">
    <property type="entry name" value="EF_HAND_2"/>
    <property type="match status" value="1"/>
</dbReference>
<dbReference type="Gene3D" id="1.10.238.10">
    <property type="entry name" value="EF-hand"/>
    <property type="match status" value="1"/>
</dbReference>
<dbReference type="SUPFAM" id="SSF47473">
    <property type="entry name" value="EF-hand"/>
    <property type="match status" value="1"/>
</dbReference>
<evidence type="ECO:0000259" key="2">
    <source>
        <dbReference type="PROSITE" id="PS50222"/>
    </source>
</evidence>
<dbReference type="InterPro" id="IPR002048">
    <property type="entry name" value="EF_hand_dom"/>
</dbReference>
<feature type="region of interest" description="Disordered" evidence="1">
    <location>
        <begin position="1"/>
        <end position="119"/>
    </location>
</feature>
<gene>
    <name evidence="4" type="primary">LOC103587401</name>
</gene>
<accession>A0ABM0QFD0</accession>
<dbReference type="RefSeq" id="XP_008567071.1">
    <property type="nucleotide sequence ID" value="XM_008568849.1"/>
</dbReference>
<dbReference type="Proteomes" id="UP000694923">
    <property type="component" value="Unplaced"/>
</dbReference>
<evidence type="ECO:0000313" key="4">
    <source>
        <dbReference type="RefSeq" id="XP_008567071.1"/>
    </source>
</evidence>
<feature type="domain" description="EF-hand" evidence="2">
    <location>
        <begin position="313"/>
        <end position="348"/>
    </location>
</feature>
<feature type="region of interest" description="Disordered" evidence="1">
    <location>
        <begin position="500"/>
        <end position="531"/>
    </location>
</feature>
<reference evidence="4" key="1">
    <citation type="submission" date="2025-08" db="UniProtKB">
        <authorList>
            <consortium name="RefSeq"/>
        </authorList>
    </citation>
    <scope>IDENTIFICATION</scope>
</reference>
<feature type="compositionally biased region" description="Polar residues" evidence="1">
    <location>
        <begin position="97"/>
        <end position="108"/>
    </location>
</feature>
<proteinExistence type="predicted"/>
<feature type="region of interest" description="Disordered" evidence="1">
    <location>
        <begin position="189"/>
        <end position="216"/>
    </location>
</feature>
<feature type="region of interest" description="Disordered" evidence="1">
    <location>
        <begin position="385"/>
        <end position="408"/>
    </location>
</feature>
<sequence>MAGASGDGVSMSMHHLPPKQRSLSVERKCPRSSWPPPAAGRAWPPKGPQSWAPPLLDTWNQRRPSGPQLPVPGRRPSELPHRSHAGAVASGRKALSGSRSNSIVTSSILPPGSPEEGEDVAKCSELTMGHPASPPRGHTLVQEEAAACESFVLVHKGSLEKTSHPMADAAAYHIHCYLSHIMMSVTVTGATTPPAPTPGSGGQSAPPSEDRPSASEPLGVASARLEYWEADPVLPPPVRWLQEVAIGSDGQGLLFLDEENGPGAGHVPVRQGHRAAAHGHEAPGYGSPQPAQPSSFNYVKFFEHVQSFQASAQLESVIRETYQTLDKDRRGFVEWNEIKYIPSAIPSSGPALIQVADTDGDRKIDYEGCAGPDLRPHGPMRPRFTQQPRSAGGVPGASAWASAPPTPARPAGSPVSWFKCHLKAGSPRLAWGPCPSPASCVEDPMPRCGHLASSAKHHLPQGLCTAVPWPGTLFPGNPAETNSLFSFNAFLKCHIPSQTQGISPHPSPNCPPEQKKVRGKKKGKGGQCHTKERKQVRLNCDQIRETLQLVEGLGQVAPGCQRPAPSPPPSWDMDWLLLQLAEALARTCLGLPRPRVWVGLPSRAQLLVEPRKQPESVCGDTAVILYFSQQLSPGRALVSPGPGVTYNFQAALHLWFELHKLASGIPVPQVLAQFVPESLQPWGHTIAAGGFEHLQTGVVSEPLPGERTTDIFLGQAKNEGPFSVPGQRSYIRAQDEVECVDMGVGLRVGRLLAWP</sequence>
<evidence type="ECO:0000313" key="3">
    <source>
        <dbReference type="Proteomes" id="UP000694923"/>
    </source>
</evidence>
<dbReference type="InterPro" id="IPR011992">
    <property type="entry name" value="EF-hand-dom_pair"/>
</dbReference>